<evidence type="ECO:0000256" key="5">
    <source>
        <dbReference type="ARBA" id="ARBA00023163"/>
    </source>
</evidence>
<dbReference type="SMART" id="SM00448">
    <property type="entry name" value="REC"/>
    <property type="match status" value="1"/>
</dbReference>
<dbReference type="Pfam" id="PF00072">
    <property type="entry name" value="Response_reg"/>
    <property type="match status" value="1"/>
</dbReference>
<feature type="modified residue" description="4-aspartylphosphate" evidence="6">
    <location>
        <position position="64"/>
    </location>
</feature>
<dbReference type="InterPro" id="IPR001789">
    <property type="entry name" value="Sig_transdc_resp-reg_receiver"/>
</dbReference>
<dbReference type="Proteomes" id="UP000711047">
    <property type="component" value="Unassembled WGS sequence"/>
</dbReference>
<reference evidence="10 11" key="1">
    <citation type="submission" date="2020-05" db="EMBL/GenBank/DDBJ databases">
        <title>Paenibacillus glebae, sp. nov., Paenibacillus humi sp. nov., Paenibacillus pedi sp. nov., Paenibacillus terrestris sp. nov. and Paenibacillus terricola sp. nov., isolated from a forest top soil sample.</title>
        <authorList>
            <person name="Qi S."/>
            <person name="Carlier A."/>
            <person name="Cnockaert M."/>
            <person name="Vandamme P."/>
        </authorList>
    </citation>
    <scope>NUCLEOTIDE SEQUENCE [LARGE SCALE GENOMIC DNA]</scope>
    <source>
        <strain evidence="10 11">LMG 29502</strain>
    </source>
</reference>
<protein>
    <submittedName>
        <fullName evidence="10">Response regulator transcription factor</fullName>
    </submittedName>
</protein>
<dbReference type="Gene3D" id="1.10.10.10">
    <property type="entry name" value="Winged helix-like DNA-binding domain superfamily/Winged helix DNA-binding domain"/>
    <property type="match status" value="1"/>
</dbReference>
<keyword evidence="4 7" id="KW-0238">DNA-binding</keyword>
<evidence type="ECO:0000313" key="11">
    <source>
        <dbReference type="Proteomes" id="UP000711047"/>
    </source>
</evidence>
<evidence type="ECO:0000256" key="7">
    <source>
        <dbReference type="PROSITE-ProRule" id="PRU01091"/>
    </source>
</evidence>
<keyword evidence="1 6" id="KW-0597">Phosphoprotein</keyword>
<evidence type="ECO:0000259" key="8">
    <source>
        <dbReference type="PROSITE" id="PS50110"/>
    </source>
</evidence>
<dbReference type="PROSITE" id="PS51755">
    <property type="entry name" value="OMPR_PHOB"/>
    <property type="match status" value="1"/>
</dbReference>
<evidence type="ECO:0000256" key="2">
    <source>
        <dbReference type="ARBA" id="ARBA00023012"/>
    </source>
</evidence>
<dbReference type="SUPFAM" id="SSF52172">
    <property type="entry name" value="CheY-like"/>
    <property type="match status" value="1"/>
</dbReference>
<dbReference type="RefSeq" id="WP_173128503.1">
    <property type="nucleotide sequence ID" value="NZ_CP073365.1"/>
</dbReference>
<dbReference type="Pfam" id="PF00486">
    <property type="entry name" value="Trans_reg_C"/>
    <property type="match status" value="1"/>
</dbReference>
<dbReference type="InterPro" id="IPR036388">
    <property type="entry name" value="WH-like_DNA-bd_sf"/>
</dbReference>
<dbReference type="InterPro" id="IPR039420">
    <property type="entry name" value="WalR-like"/>
</dbReference>
<sequence length="237" mass="27162">MYTNVNGSRDGNRRRILIVEDDEHINGIIHDGLTAAGFLCTRAYSGSEGLLNLAEREYHLIVLDLMLPGLSGEAFMHSLRKERNSGTPVIILSAKDQLDHKLNLFTLGADDYVTKPFELEELIARIHVHIQRTTGEEPVNEFRHKNLVLDSVDYSVRIHGTALNLTRQEYRIVELLLKNPTRVFTKQDLYELAWNEVYLGEDKTITVHISNIRNKIKPHDSEAYIDTIWGIGFRLSR</sequence>
<keyword evidence="11" id="KW-1185">Reference proteome</keyword>
<dbReference type="CDD" id="cd00383">
    <property type="entry name" value="trans_reg_C"/>
    <property type="match status" value="1"/>
</dbReference>
<dbReference type="PANTHER" id="PTHR48111:SF2">
    <property type="entry name" value="RESPONSE REGULATOR SAER"/>
    <property type="match status" value="1"/>
</dbReference>
<name>A0ABX2DJ33_9BACL</name>
<keyword evidence="5" id="KW-0804">Transcription</keyword>
<feature type="DNA-binding region" description="OmpR/PhoB-type" evidence="7">
    <location>
        <begin position="139"/>
        <end position="237"/>
    </location>
</feature>
<accession>A0ABX2DJ33</accession>
<feature type="domain" description="Response regulatory" evidence="8">
    <location>
        <begin position="15"/>
        <end position="130"/>
    </location>
</feature>
<feature type="domain" description="OmpR/PhoB-type" evidence="9">
    <location>
        <begin position="139"/>
        <end position="237"/>
    </location>
</feature>
<dbReference type="PANTHER" id="PTHR48111">
    <property type="entry name" value="REGULATOR OF RPOS"/>
    <property type="match status" value="1"/>
</dbReference>
<evidence type="ECO:0000256" key="6">
    <source>
        <dbReference type="PROSITE-ProRule" id="PRU00169"/>
    </source>
</evidence>
<dbReference type="EMBL" id="JABMKX010000002">
    <property type="protein sequence ID" value="NQX44618.1"/>
    <property type="molecule type" value="Genomic_DNA"/>
</dbReference>
<organism evidence="10 11">
    <name type="scientific">Paenibacillus tritici</name>
    <dbReference type="NCBI Taxonomy" id="1873425"/>
    <lineage>
        <taxon>Bacteria</taxon>
        <taxon>Bacillati</taxon>
        <taxon>Bacillota</taxon>
        <taxon>Bacilli</taxon>
        <taxon>Bacillales</taxon>
        <taxon>Paenibacillaceae</taxon>
        <taxon>Paenibacillus</taxon>
    </lineage>
</organism>
<dbReference type="SMART" id="SM00862">
    <property type="entry name" value="Trans_reg_C"/>
    <property type="match status" value="1"/>
</dbReference>
<evidence type="ECO:0000313" key="10">
    <source>
        <dbReference type="EMBL" id="NQX44618.1"/>
    </source>
</evidence>
<evidence type="ECO:0000256" key="1">
    <source>
        <dbReference type="ARBA" id="ARBA00022553"/>
    </source>
</evidence>
<comment type="caution">
    <text evidence="10">The sequence shown here is derived from an EMBL/GenBank/DDBJ whole genome shotgun (WGS) entry which is preliminary data.</text>
</comment>
<dbReference type="InterPro" id="IPR011006">
    <property type="entry name" value="CheY-like_superfamily"/>
</dbReference>
<evidence type="ECO:0000256" key="3">
    <source>
        <dbReference type="ARBA" id="ARBA00023015"/>
    </source>
</evidence>
<proteinExistence type="predicted"/>
<evidence type="ECO:0000256" key="4">
    <source>
        <dbReference type="ARBA" id="ARBA00023125"/>
    </source>
</evidence>
<dbReference type="InterPro" id="IPR001867">
    <property type="entry name" value="OmpR/PhoB-type_DNA-bd"/>
</dbReference>
<evidence type="ECO:0000259" key="9">
    <source>
        <dbReference type="PROSITE" id="PS51755"/>
    </source>
</evidence>
<keyword evidence="3" id="KW-0805">Transcription regulation</keyword>
<gene>
    <name evidence="10" type="ORF">HQN87_04680</name>
</gene>
<keyword evidence="2" id="KW-0902">Two-component regulatory system</keyword>
<dbReference type="Gene3D" id="3.40.50.2300">
    <property type="match status" value="1"/>
</dbReference>
<dbReference type="PROSITE" id="PS50110">
    <property type="entry name" value="RESPONSE_REGULATORY"/>
    <property type="match status" value="1"/>
</dbReference>